<comment type="caution">
    <text evidence="2">The sequence shown here is derived from an EMBL/GenBank/DDBJ whole genome shotgun (WGS) entry which is preliminary data.</text>
</comment>
<feature type="transmembrane region" description="Helical" evidence="1">
    <location>
        <begin position="73"/>
        <end position="96"/>
    </location>
</feature>
<dbReference type="EMBL" id="SNVJ01000001">
    <property type="protein sequence ID" value="MXP61865.1"/>
    <property type="molecule type" value="Genomic_DNA"/>
</dbReference>
<feature type="transmembrane region" description="Helical" evidence="1">
    <location>
        <begin position="265"/>
        <end position="287"/>
    </location>
</feature>
<keyword evidence="1" id="KW-1133">Transmembrane helix</keyword>
<feature type="transmembrane region" description="Helical" evidence="1">
    <location>
        <begin position="231"/>
        <end position="253"/>
    </location>
</feature>
<keyword evidence="1" id="KW-0812">Transmembrane</keyword>
<dbReference type="GO" id="GO:0005886">
    <property type="term" value="C:plasma membrane"/>
    <property type="evidence" value="ECO:0007669"/>
    <property type="project" value="TreeGrafter"/>
</dbReference>
<feature type="transmembrane region" description="Helical" evidence="1">
    <location>
        <begin position="293"/>
        <end position="314"/>
    </location>
</feature>
<gene>
    <name evidence="2" type="ORF">E0493_00690</name>
</gene>
<accession>A0A845B5F1</accession>
<dbReference type="Gene3D" id="1.20.1530.20">
    <property type="match status" value="1"/>
</dbReference>
<protein>
    <submittedName>
        <fullName evidence="2">Bile acid:sodium symporter</fullName>
    </submittedName>
</protein>
<dbReference type="OrthoDB" id="9792271at2"/>
<keyword evidence="1" id="KW-0472">Membrane</keyword>
<dbReference type="PIRSF" id="PIRSF026166">
    <property type="entry name" value="UCP026166"/>
    <property type="match status" value="1"/>
</dbReference>
<dbReference type="PANTHER" id="PTHR18640">
    <property type="entry name" value="SOLUTE CARRIER FAMILY 10 MEMBER 7"/>
    <property type="match status" value="1"/>
</dbReference>
<dbReference type="InterPro" id="IPR016833">
    <property type="entry name" value="Put_Na-Bile_cotransptr"/>
</dbReference>
<organism evidence="2 3">
    <name type="scientific">Teichococcus coralli</name>
    <dbReference type="NCBI Taxonomy" id="2545983"/>
    <lineage>
        <taxon>Bacteria</taxon>
        <taxon>Pseudomonadati</taxon>
        <taxon>Pseudomonadota</taxon>
        <taxon>Alphaproteobacteria</taxon>
        <taxon>Acetobacterales</taxon>
        <taxon>Roseomonadaceae</taxon>
        <taxon>Roseomonas</taxon>
    </lineage>
</organism>
<name>A0A845B5F1_9PROT</name>
<evidence type="ECO:0000313" key="3">
    <source>
        <dbReference type="Proteomes" id="UP000460715"/>
    </source>
</evidence>
<dbReference type="PANTHER" id="PTHR18640:SF5">
    <property type="entry name" value="SODIUM_BILE ACID COTRANSPORTER 7"/>
    <property type="match status" value="1"/>
</dbReference>
<feature type="transmembrane region" description="Helical" evidence="1">
    <location>
        <begin position="205"/>
        <end position="225"/>
    </location>
</feature>
<feature type="transmembrane region" description="Helical" evidence="1">
    <location>
        <begin position="35"/>
        <end position="52"/>
    </location>
</feature>
<dbReference type="InterPro" id="IPR038770">
    <property type="entry name" value="Na+/solute_symporter_sf"/>
</dbReference>
<dbReference type="Proteomes" id="UP000460715">
    <property type="component" value="Unassembled WGS sequence"/>
</dbReference>
<sequence length="333" mass="34473">MALRLPKPPLDPFLVMLAAAVALAALLPARGTGAAALGHATSAAVALLFFLYGTRLAPRNLLEGLLHWRLQALVFLATYLLFPLLGLAITAVAAAFMPPALALGLMFICVLPSTVQSSIAFTSIARGNVPAALCAATLSNLAGMVLTPLLTALLLRTGHGGFSAGALHDIALHLLLPFAAGQAVRPLAGRWLQRHKALTSLVDRGSILLVIYGAFSEGMVAGIWGQITPTALAAITILDSVLLAAVLGATLLASRRLGLSRADEVVAVFCGSKKSIASGIPMANILFPGDMVGMIVLPVMLFHQIQLFVCATLARRYARHAGPAAAPVPAPAE</sequence>
<dbReference type="RefSeq" id="WP_160934986.1">
    <property type="nucleotide sequence ID" value="NZ_SNVJ01000001.1"/>
</dbReference>
<feature type="transmembrane region" description="Helical" evidence="1">
    <location>
        <begin position="161"/>
        <end position="184"/>
    </location>
</feature>
<evidence type="ECO:0000313" key="2">
    <source>
        <dbReference type="EMBL" id="MXP61865.1"/>
    </source>
</evidence>
<proteinExistence type="predicted"/>
<feature type="transmembrane region" description="Helical" evidence="1">
    <location>
        <begin position="131"/>
        <end position="155"/>
    </location>
</feature>
<feature type="transmembrane region" description="Helical" evidence="1">
    <location>
        <begin position="102"/>
        <end position="124"/>
    </location>
</feature>
<keyword evidence="3" id="KW-1185">Reference proteome</keyword>
<reference evidence="2 3" key="1">
    <citation type="submission" date="2019-03" db="EMBL/GenBank/DDBJ databases">
        <title>Roseomonas sp. a novel Roseomonas species isolated from Sea whip Gorgonian.</title>
        <authorList>
            <person name="Li F."/>
            <person name="Pan X."/>
            <person name="Huang S."/>
            <person name="Li Z."/>
            <person name="Meng B."/>
        </authorList>
    </citation>
    <scope>NUCLEOTIDE SEQUENCE [LARGE SCALE GENOMIC DNA]</scope>
    <source>
        <strain evidence="2 3">M0104</strain>
    </source>
</reference>
<feature type="transmembrane region" description="Helical" evidence="1">
    <location>
        <begin position="12"/>
        <end position="29"/>
    </location>
</feature>
<dbReference type="Pfam" id="PF13593">
    <property type="entry name" value="SBF_like"/>
    <property type="match status" value="1"/>
</dbReference>
<dbReference type="AlphaFoldDB" id="A0A845B5F1"/>
<evidence type="ECO:0000256" key="1">
    <source>
        <dbReference type="SAM" id="Phobius"/>
    </source>
</evidence>